<sequence length="128" mass="14803">MKVIVEGKQSEEVKVDSGVPQGTLLGQLLFLCLINDLPNTLKSPVRLFADEFLLYRTFKTEKDHKLVQEDLANLEDWSNKWGMRFNAKKCYILSIKNKSQRFYTLNGQILQQVQNNPYLGVHTSKDLK</sequence>
<dbReference type="Proteomes" id="UP000596742">
    <property type="component" value="Unassembled WGS sequence"/>
</dbReference>
<dbReference type="Pfam" id="PF00078">
    <property type="entry name" value="RVT_1"/>
    <property type="match status" value="1"/>
</dbReference>
<keyword evidence="3" id="KW-1185">Reference proteome</keyword>
<feature type="domain" description="Reverse transcriptase" evidence="1">
    <location>
        <begin position="1"/>
        <end position="110"/>
    </location>
</feature>
<accession>A0A8B6BPJ5</accession>
<evidence type="ECO:0000313" key="2">
    <source>
        <dbReference type="EMBL" id="VDH93724.1"/>
    </source>
</evidence>
<dbReference type="PANTHER" id="PTHR33332">
    <property type="entry name" value="REVERSE TRANSCRIPTASE DOMAIN-CONTAINING PROTEIN"/>
    <property type="match status" value="1"/>
</dbReference>
<dbReference type="PROSITE" id="PS50878">
    <property type="entry name" value="RT_POL"/>
    <property type="match status" value="1"/>
</dbReference>
<proteinExistence type="predicted"/>
<dbReference type="AlphaFoldDB" id="A0A8B6BPJ5"/>
<gene>
    <name evidence="2" type="ORF">MGAL_10B082370</name>
</gene>
<protein>
    <recommendedName>
        <fullName evidence="1">Reverse transcriptase domain-containing protein</fullName>
    </recommendedName>
</protein>
<name>A0A8B6BPJ5_MYTGA</name>
<reference evidence="2" key="1">
    <citation type="submission" date="2018-11" db="EMBL/GenBank/DDBJ databases">
        <authorList>
            <person name="Alioto T."/>
            <person name="Alioto T."/>
        </authorList>
    </citation>
    <scope>NUCLEOTIDE SEQUENCE</scope>
</reference>
<comment type="caution">
    <text evidence="2">The sequence shown here is derived from an EMBL/GenBank/DDBJ whole genome shotgun (WGS) entry which is preliminary data.</text>
</comment>
<evidence type="ECO:0000259" key="1">
    <source>
        <dbReference type="PROSITE" id="PS50878"/>
    </source>
</evidence>
<dbReference type="OrthoDB" id="6150216at2759"/>
<dbReference type="EMBL" id="UYJE01000503">
    <property type="protein sequence ID" value="VDH93724.1"/>
    <property type="molecule type" value="Genomic_DNA"/>
</dbReference>
<dbReference type="InterPro" id="IPR000477">
    <property type="entry name" value="RT_dom"/>
</dbReference>
<organism evidence="2 3">
    <name type="scientific">Mytilus galloprovincialis</name>
    <name type="common">Mediterranean mussel</name>
    <dbReference type="NCBI Taxonomy" id="29158"/>
    <lineage>
        <taxon>Eukaryota</taxon>
        <taxon>Metazoa</taxon>
        <taxon>Spiralia</taxon>
        <taxon>Lophotrochozoa</taxon>
        <taxon>Mollusca</taxon>
        <taxon>Bivalvia</taxon>
        <taxon>Autobranchia</taxon>
        <taxon>Pteriomorphia</taxon>
        <taxon>Mytilida</taxon>
        <taxon>Mytiloidea</taxon>
        <taxon>Mytilidae</taxon>
        <taxon>Mytilinae</taxon>
        <taxon>Mytilus</taxon>
    </lineage>
</organism>
<evidence type="ECO:0000313" key="3">
    <source>
        <dbReference type="Proteomes" id="UP000596742"/>
    </source>
</evidence>